<evidence type="ECO:0000256" key="1">
    <source>
        <dbReference type="SAM" id="MobiDB-lite"/>
    </source>
</evidence>
<accession>A0ABP0CEM2</accession>
<organism evidence="2 3">
    <name type="scientific">Sporothrix eucalyptigena</name>
    <dbReference type="NCBI Taxonomy" id="1812306"/>
    <lineage>
        <taxon>Eukaryota</taxon>
        <taxon>Fungi</taxon>
        <taxon>Dikarya</taxon>
        <taxon>Ascomycota</taxon>
        <taxon>Pezizomycotina</taxon>
        <taxon>Sordariomycetes</taxon>
        <taxon>Sordariomycetidae</taxon>
        <taxon>Ophiostomatales</taxon>
        <taxon>Ophiostomataceae</taxon>
        <taxon>Sporothrix</taxon>
    </lineage>
</organism>
<evidence type="ECO:0000313" key="3">
    <source>
        <dbReference type="Proteomes" id="UP001642482"/>
    </source>
</evidence>
<evidence type="ECO:0000313" key="2">
    <source>
        <dbReference type="EMBL" id="CAK7230494.1"/>
    </source>
</evidence>
<dbReference type="PANTHER" id="PTHR47636">
    <property type="entry name" value="TRANSCRIPTIONAL REGULATORY PROTEIN RCO1"/>
    <property type="match status" value="1"/>
</dbReference>
<feature type="compositionally biased region" description="Low complexity" evidence="1">
    <location>
        <begin position="387"/>
        <end position="396"/>
    </location>
</feature>
<comment type="caution">
    <text evidence="2">The sequence shown here is derived from an EMBL/GenBank/DDBJ whole genome shotgun (WGS) entry which is preliminary data.</text>
</comment>
<keyword evidence="3" id="KW-1185">Reference proteome</keyword>
<dbReference type="InterPro" id="IPR052819">
    <property type="entry name" value="Chromatin_regulatory_protein"/>
</dbReference>
<feature type="region of interest" description="Disordered" evidence="1">
    <location>
        <begin position="232"/>
        <end position="265"/>
    </location>
</feature>
<proteinExistence type="predicted"/>
<gene>
    <name evidence="2" type="ORF">SEUCBS140593_007607</name>
</gene>
<dbReference type="PANTHER" id="PTHR47636:SF1">
    <property type="entry name" value="TRANSCRIPTIONAL REGULATORY PROTEIN RCO1"/>
    <property type="match status" value="1"/>
</dbReference>
<sequence>MANPPVLRNWRCPAHADDIVAKLPGQLGPAHRFRKIKGAPAIKPAYSRGMINNGFIEFSSDSDSDNNSGWKHLQSFGRVQRIGARGVQLDFLEQIRKEQPKGRQRHARIQRQQEIAEFRPVVDVEVVSVTVDTQPAVQVDHDVLHDRSFIDHAQAAHNLTALRGSEEQIDRTGDLINALLAQADTSVISMMAQGSPLNIMHGSTLTQEDRTALQAMRARIEFLLGNPVPSASLEETKEHSSAASQKDNAPKTPETPATEAQVVPDVPMEDALADEGEQPESTDQAVLETNEVMSLVSDNGENEDEDPPPITTPLNAPDDEPNSAVWPVEHGSSISDPDTGNGAIQATTKTDLGAPGINSFPLCDHGNGKGSLRGASEPKTEPEEGPDTVVKTGTVDDVVEQIEPDTSTNNLSSPLTPLRTSSETAVEDEDDKENTALTERLDKQSEQPDNAIAGTEVRTETNDSVDN</sequence>
<protein>
    <submittedName>
        <fullName evidence="2">Uncharacterized protein</fullName>
    </submittedName>
</protein>
<name>A0ABP0CEM2_9PEZI</name>
<feature type="compositionally biased region" description="Low complexity" evidence="1">
    <location>
        <begin position="411"/>
        <end position="422"/>
    </location>
</feature>
<reference evidence="2 3" key="1">
    <citation type="submission" date="2024-01" db="EMBL/GenBank/DDBJ databases">
        <authorList>
            <person name="Allen C."/>
            <person name="Tagirdzhanova G."/>
        </authorList>
    </citation>
    <scope>NUCLEOTIDE SEQUENCE [LARGE SCALE GENOMIC DNA]</scope>
</reference>
<feature type="region of interest" description="Disordered" evidence="1">
    <location>
        <begin position="298"/>
        <end position="467"/>
    </location>
</feature>
<dbReference type="EMBL" id="CAWUHD010000094">
    <property type="protein sequence ID" value="CAK7230494.1"/>
    <property type="molecule type" value="Genomic_DNA"/>
</dbReference>
<feature type="compositionally biased region" description="Polar residues" evidence="1">
    <location>
        <begin position="332"/>
        <end position="350"/>
    </location>
</feature>
<dbReference type="Proteomes" id="UP001642482">
    <property type="component" value="Unassembled WGS sequence"/>
</dbReference>